<dbReference type="STRING" id="558152.IQ37_10070"/>
<dbReference type="EMBL" id="JPRJ01000015">
    <property type="protein sequence ID" value="KFF28711.1"/>
    <property type="molecule type" value="Genomic_DNA"/>
</dbReference>
<feature type="signal peptide" evidence="2">
    <location>
        <begin position="1"/>
        <end position="18"/>
    </location>
</feature>
<evidence type="ECO:0000256" key="2">
    <source>
        <dbReference type="SAM" id="SignalP"/>
    </source>
</evidence>
<accession>A0A086BIE7</accession>
<organism evidence="4 5">
    <name type="scientific">Chryseobacterium piperi</name>
    <dbReference type="NCBI Taxonomy" id="558152"/>
    <lineage>
        <taxon>Bacteria</taxon>
        <taxon>Pseudomonadati</taxon>
        <taxon>Bacteroidota</taxon>
        <taxon>Flavobacteriia</taxon>
        <taxon>Flavobacteriales</taxon>
        <taxon>Weeksellaceae</taxon>
        <taxon>Chryseobacterium group</taxon>
        <taxon>Chryseobacterium</taxon>
    </lineage>
</organism>
<proteinExistence type="predicted"/>
<dbReference type="AlphaFoldDB" id="A0A086BIE7"/>
<gene>
    <name evidence="4" type="ORF">IQ37_10070</name>
</gene>
<name>A0A086BIE7_9FLAO</name>
<feature type="domain" description="Secretion system C-terminal sorting" evidence="3">
    <location>
        <begin position="305"/>
        <end position="380"/>
    </location>
</feature>
<keyword evidence="5" id="KW-1185">Reference proteome</keyword>
<sequence>MKSSIATAVLLFTGIANAQQWQTTGNAGITPSNYIGPVDARVLYLKTNGASSNPGQALLNESGSFIVEGANNTNFAKVKGSIVNGVSNVLGAQAGSSLVSGWQNDLNNGGGANVIGGQANVVTNNASKSVALGWKNTIKNHNQFALGVGIDLSEEYSGGFGIDLVATGNRSFVIGAGSGGAKLTNTIPYSIMLGMSGTPTMFVKDQGVGVRTTAPTANFHTVGTVRHEGLPVGSGRALVVDTNGNVMVSNTSLSRMAAPDETIQKLEDRIKTLEATVEELKQLLLNKSTSTTIGSDLPELFQNVPNPTKNETSIRYYVPQSVRTASIEIYSISGQMIRSFPLREKGNGGIRLSNGDLQSGTYVYKMTTDGKVTEAKKMIIKD</sequence>
<comment type="caution">
    <text evidence="4">The sequence shown here is derived from an EMBL/GenBank/DDBJ whole genome shotgun (WGS) entry which is preliminary data.</text>
</comment>
<dbReference type="Proteomes" id="UP000028709">
    <property type="component" value="Unassembled WGS sequence"/>
</dbReference>
<dbReference type="NCBIfam" id="TIGR04183">
    <property type="entry name" value="Por_Secre_tail"/>
    <property type="match status" value="1"/>
</dbReference>
<evidence type="ECO:0000313" key="5">
    <source>
        <dbReference type="Proteomes" id="UP000028709"/>
    </source>
</evidence>
<feature type="chain" id="PRO_5001804446" description="Secretion system C-terminal sorting domain-containing protein" evidence="2">
    <location>
        <begin position="19"/>
        <end position="382"/>
    </location>
</feature>
<reference evidence="4 5" key="1">
    <citation type="submission" date="2014-07" db="EMBL/GenBank/DDBJ databases">
        <title>Genome of Chryseobacterium piperi CTM.</title>
        <authorList>
            <person name="Pipes S.E."/>
            <person name="Stropko S.J."/>
            <person name="Newman J.D."/>
        </authorList>
    </citation>
    <scope>NUCLEOTIDE SEQUENCE [LARGE SCALE GENOMIC DNA]</scope>
    <source>
        <strain evidence="4 5">CTM</strain>
    </source>
</reference>
<protein>
    <recommendedName>
        <fullName evidence="3">Secretion system C-terminal sorting domain-containing protein</fullName>
    </recommendedName>
</protein>
<evidence type="ECO:0000313" key="4">
    <source>
        <dbReference type="EMBL" id="KFF28711.1"/>
    </source>
</evidence>
<dbReference type="Pfam" id="PF18962">
    <property type="entry name" value="Por_Secre_tail"/>
    <property type="match status" value="1"/>
</dbReference>
<evidence type="ECO:0000259" key="3">
    <source>
        <dbReference type="Pfam" id="PF18962"/>
    </source>
</evidence>
<keyword evidence="1 2" id="KW-0732">Signal</keyword>
<dbReference type="eggNOG" id="ENOG5033JR4">
    <property type="taxonomic scope" value="Bacteria"/>
</dbReference>
<evidence type="ECO:0000256" key="1">
    <source>
        <dbReference type="ARBA" id="ARBA00022729"/>
    </source>
</evidence>
<dbReference type="InterPro" id="IPR026444">
    <property type="entry name" value="Secre_tail"/>
</dbReference>